<dbReference type="PROSITE" id="PS00092">
    <property type="entry name" value="N6_MTASE"/>
    <property type="match status" value="1"/>
</dbReference>
<dbReference type="PANTHER" id="PTHR33841:SF6">
    <property type="entry name" value="TYPE II METHYLTRANSFERASE M.HINDII"/>
    <property type="match status" value="1"/>
</dbReference>
<evidence type="ECO:0000256" key="4">
    <source>
        <dbReference type="ARBA" id="ARBA00022679"/>
    </source>
</evidence>
<keyword evidence="5" id="KW-0949">S-adenosyl-L-methionine</keyword>
<evidence type="ECO:0000256" key="7">
    <source>
        <dbReference type="ARBA" id="ARBA00023125"/>
    </source>
</evidence>
<evidence type="ECO:0000313" key="11">
    <source>
        <dbReference type="Proteomes" id="UP001529491"/>
    </source>
</evidence>
<dbReference type="PANTHER" id="PTHR33841">
    <property type="entry name" value="DNA METHYLTRANSFERASE YEEA-RELATED"/>
    <property type="match status" value="1"/>
</dbReference>
<gene>
    <name evidence="10" type="ORF">RGE70_03235</name>
</gene>
<evidence type="ECO:0000256" key="5">
    <source>
        <dbReference type="ARBA" id="ARBA00022691"/>
    </source>
</evidence>
<sequence>MMSNTAATKQLREEYEQFYTSRGLGRLLLSQIPDNAWFNKKLNALDLCMGQGSLLECVAEIASYTSLFGTDIDQFNIDAVNRNPQLNVNTYCIDATTPEVSALYTKEQFDLIVGNPPFKLIRNEDFIKTELENLGYYSCSAYIEAEVYFLLYGLKLLKNNGYLAYILPDGIFTKIALNTLRKFLVDNFTIESIVEIEPKSFQGTEAKTHLIIIKKCESKKSKIPLLKSQLPTREISKIDFINRGDYSYYRKASAFKKETLASLKVNILRGKKTKKNLLQMGVSNYIHTTNITHNGSELNTTLNADDKIVAQKGDIVIARVGTRCLGKFGFIESGEFYISDCVFIVRCNNHENQKSILNTLSSPFGKNWIDSVSKGVGARHITTSDLYKLPIVVGNNEN</sequence>
<evidence type="ECO:0000313" key="10">
    <source>
        <dbReference type="EMBL" id="WOT05858.1"/>
    </source>
</evidence>
<feature type="domain" description="DNA methylase adenine-specific" evidence="9">
    <location>
        <begin position="12"/>
        <end position="231"/>
    </location>
</feature>
<keyword evidence="4" id="KW-0808">Transferase</keyword>
<evidence type="ECO:0000256" key="6">
    <source>
        <dbReference type="ARBA" id="ARBA00022747"/>
    </source>
</evidence>
<keyword evidence="7" id="KW-0238">DNA-binding</keyword>
<proteinExistence type="inferred from homology"/>
<name>A0ABZ0JZX3_9GAMM</name>
<accession>A0ABZ0JZX3</accession>
<evidence type="ECO:0000256" key="1">
    <source>
        <dbReference type="ARBA" id="ARBA00006594"/>
    </source>
</evidence>
<dbReference type="EMBL" id="CP136522">
    <property type="protein sequence ID" value="WOT05858.1"/>
    <property type="molecule type" value="Genomic_DNA"/>
</dbReference>
<evidence type="ECO:0000256" key="8">
    <source>
        <dbReference type="ARBA" id="ARBA00047942"/>
    </source>
</evidence>
<keyword evidence="3 10" id="KW-0489">Methyltransferase</keyword>
<dbReference type="InterPro" id="IPR003356">
    <property type="entry name" value="DNA_methylase_A-5"/>
</dbReference>
<keyword evidence="11" id="KW-1185">Reference proteome</keyword>
<dbReference type="InterPro" id="IPR050953">
    <property type="entry name" value="N4_N6_ade-DNA_methylase"/>
</dbReference>
<dbReference type="PRINTS" id="PR00507">
    <property type="entry name" value="N12N6MTFRASE"/>
</dbReference>
<evidence type="ECO:0000259" key="9">
    <source>
        <dbReference type="Pfam" id="PF02384"/>
    </source>
</evidence>
<keyword evidence="6" id="KW-0680">Restriction system</keyword>
<dbReference type="InterPro" id="IPR029063">
    <property type="entry name" value="SAM-dependent_MTases_sf"/>
</dbReference>
<evidence type="ECO:0000256" key="3">
    <source>
        <dbReference type="ARBA" id="ARBA00022603"/>
    </source>
</evidence>
<dbReference type="SUPFAM" id="SSF116734">
    <property type="entry name" value="DNA methylase specificity domain"/>
    <property type="match status" value="1"/>
</dbReference>
<reference evidence="10 11" key="1">
    <citation type="submission" date="2023-10" db="EMBL/GenBank/DDBJ databases">
        <title>Complete genome sequence of Shewanella sp. DAU334.</title>
        <authorList>
            <person name="Lee Y.-S."/>
            <person name="Jeong H.-R."/>
            <person name="Hwang E.-J."/>
            <person name="Choi Y.-L."/>
            <person name="Kim G.-D."/>
        </authorList>
    </citation>
    <scope>NUCLEOTIDE SEQUENCE [LARGE SCALE GENOMIC DNA]</scope>
    <source>
        <strain evidence="10 11">DAU334</strain>
    </source>
</reference>
<protein>
    <recommendedName>
        <fullName evidence="2">site-specific DNA-methyltransferase (adenine-specific)</fullName>
        <ecNumber evidence="2">2.1.1.72</ecNumber>
    </recommendedName>
</protein>
<dbReference type="Gene3D" id="3.40.50.150">
    <property type="entry name" value="Vaccinia Virus protein VP39"/>
    <property type="match status" value="1"/>
</dbReference>
<evidence type="ECO:0000256" key="2">
    <source>
        <dbReference type="ARBA" id="ARBA00011900"/>
    </source>
</evidence>
<dbReference type="Pfam" id="PF02384">
    <property type="entry name" value="N6_Mtase"/>
    <property type="match status" value="1"/>
</dbReference>
<dbReference type="Gene3D" id="3.90.220.20">
    <property type="entry name" value="DNA methylase specificity domains"/>
    <property type="match status" value="1"/>
</dbReference>
<dbReference type="EC" id="2.1.1.72" evidence="2"/>
<dbReference type="RefSeq" id="WP_310470120.1">
    <property type="nucleotide sequence ID" value="NZ_CP136522.1"/>
</dbReference>
<dbReference type="SUPFAM" id="SSF53335">
    <property type="entry name" value="S-adenosyl-L-methionine-dependent methyltransferases"/>
    <property type="match status" value="1"/>
</dbReference>
<dbReference type="InterPro" id="IPR044946">
    <property type="entry name" value="Restrct_endonuc_typeI_TRD_sf"/>
</dbReference>
<dbReference type="GO" id="GO:0032259">
    <property type="term" value="P:methylation"/>
    <property type="evidence" value="ECO:0007669"/>
    <property type="project" value="UniProtKB-KW"/>
</dbReference>
<comment type="similarity">
    <text evidence="1">Belongs to the N(4)/N(6)-methyltransferase family.</text>
</comment>
<dbReference type="InterPro" id="IPR002052">
    <property type="entry name" value="DNA_methylase_N6_adenine_CS"/>
</dbReference>
<dbReference type="Proteomes" id="UP001529491">
    <property type="component" value="Chromosome"/>
</dbReference>
<comment type="catalytic activity">
    <reaction evidence="8">
        <text>a 2'-deoxyadenosine in DNA + S-adenosyl-L-methionine = an N(6)-methyl-2'-deoxyadenosine in DNA + S-adenosyl-L-homocysteine + H(+)</text>
        <dbReference type="Rhea" id="RHEA:15197"/>
        <dbReference type="Rhea" id="RHEA-COMP:12418"/>
        <dbReference type="Rhea" id="RHEA-COMP:12419"/>
        <dbReference type="ChEBI" id="CHEBI:15378"/>
        <dbReference type="ChEBI" id="CHEBI:57856"/>
        <dbReference type="ChEBI" id="CHEBI:59789"/>
        <dbReference type="ChEBI" id="CHEBI:90615"/>
        <dbReference type="ChEBI" id="CHEBI:90616"/>
        <dbReference type="EC" id="2.1.1.72"/>
    </reaction>
</comment>
<organism evidence="10 11">
    <name type="scientific">Shewanella youngdeokensis</name>
    <dbReference type="NCBI Taxonomy" id="2999068"/>
    <lineage>
        <taxon>Bacteria</taxon>
        <taxon>Pseudomonadati</taxon>
        <taxon>Pseudomonadota</taxon>
        <taxon>Gammaproteobacteria</taxon>
        <taxon>Alteromonadales</taxon>
        <taxon>Shewanellaceae</taxon>
        <taxon>Shewanella</taxon>
    </lineage>
</organism>
<dbReference type="GO" id="GO:0008168">
    <property type="term" value="F:methyltransferase activity"/>
    <property type="evidence" value="ECO:0007669"/>
    <property type="project" value="UniProtKB-KW"/>
</dbReference>